<name>A0A4R6Y1N4_9BURK</name>
<protein>
    <submittedName>
        <fullName evidence="1">Uncharacterized protein</fullName>
    </submittedName>
</protein>
<dbReference type="AlphaFoldDB" id="A0A4R6Y1N4"/>
<accession>A0A4R6Y1N4</accession>
<keyword evidence="2" id="KW-1185">Reference proteome</keyword>
<organism evidence="1 2">
    <name type="scientific">Hydromonas duriensis</name>
    <dbReference type="NCBI Taxonomy" id="1527608"/>
    <lineage>
        <taxon>Bacteria</taxon>
        <taxon>Pseudomonadati</taxon>
        <taxon>Pseudomonadota</taxon>
        <taxon>Betaproteobacteria</taxon>
        <taxon>Burkholderiales</taxon>
        <taxon>Burkholderiaceae</taxon>
        <taxon>Hydromonas</taxon>
    </lineage>
</organism>
<dbReference type="EMBL" id="SNZE01000022">
    <property type="protein sequence ID" value="TDR30346.1"/>
    <property type="molecule type" value="Genomic_DNA"/>
</dbReference>
<proteinExistence type="predicted"/>
<reference evidence="1 2" key="1">
    <citation type="submission" date="2019-03" db="EMBL/GenBank/DDBJ databases">
        <title>Genomic Encyclopedia of Type Strains, Phase IV (KMG-IV): sequencing the most valuable type-strain genomes for metagenomic binning, comparative biology and taxonomic classification.</title>
        <authorList>
            <person name="Goeker M."/>
        </authorList>
    </citation>
    <scope>NUCLEOTIDE SEQUENCE [LARGE SCALE GENOMIC DNA]</scope>
    <source>
        <strain evidence="1 2">DSM 102852</strain>
    </source>
</reference>
<gene>
    <name evidence="1" type="ORF">DFR44_12215</name>
</gene>
<evidence type="ECO:0000313" key="2">
    <source>
        <dbReference type="Proteomes" id="UP000294480"/>
    </source>
</evidence>
<comment type="caution">
    <text evidence="1">The sequence shown here is derived from an EMBL/GenBank/DDBJ whole genome shotgun (WGS) entry which is preliminary data.</text>
</comment>
<sequence>MPALASSRAKYLQSIKELADGIAIIRGYPLQTVEDLTVSRASEFVTGKAWLDAQKREEDLISAQFDAVKAIVKTNAAVGNGIIKSLGH</sequence>
<evidence type="ECO:0000313" key="1">
    <source>
        <dbReference type="EMBL" id="TDR30346.1"/>
    </source>
</evidence>
<dbReference type="Proteomes" id="UP000294480">
    <property type="component" value="Unassembled WGS sequence"/>
</dbReference>